<dbReference type="Gene3D" id="3.20.20.80">
    <property type="entry name" value="Glycosidases"/>
    <property type="match status" value="1"/>
</dbReference>
<dbReference type="HOGENOM" id="CLU_279026_0_0_1"/>
<feature type="chain" id="PRO_5043365910" description="alpha-L-fucosidase" evidence="11">
    <location>
        <begin position="26"/>
        <end position="1131"/>
    </location>
</feature>
<organism evidence="17">
    <name type="scientific">Magallana gigas</name>
    <name type="common">Pacific oyster</name>
    <name type="synonym">Crassostrea gigas</name>
    <dbReference type="NCBI Taxonomy" id="29159"/>
    <lineage>
        <taxon>Eukaryota</taxon>
        <taxon>Metazoa</taxon>
        <taxon>Spiralia</taxon>
        <taxon>Lophotrochozoa</taxon>
        <taxon>Mollusca</taxon>
        <taxon>Bivalvia</taxon>
        <taxon>Autobranchia</taxon>
        <taxon>Pteriomorphia</taxon>
        <taxon>Ostreida</taxon>
        <taxon>Ostreoidea</taxon>
        <taxon>Ostreidae</taxon>
        <taxon>Magallana</taxon>
    </lineage>
</organism>
<dbReference type="GO" id="GO:0016139">
    <property type="term" value="P:glycoside catabolic process"/>
    <property type="evidence" value="ECO:0007669"/>
    <property type="project" value="TreeGrafter"/>
</dbReference>
<dbReference type="GO" id="GO:0004560">
    <property type="term" value="F:alpha-L-fucosidase activity"/>
    <property type="evidence" value="ECO:0007669"/>
    <property type="project" value="UniProtKB-EC"/>
</dbReference>
<keyword evidence="5" id="KW-0479">Metal-binding</keyword>
<evidence type="ECO:0000256" key="7">
    <source>
        <dbReference type="ARBA" id="ARBA00022801"/>
    </source>
</evidence>
<comment type="similarity">
    <text evidence="3">Belongs to the multicopper oxidase family.</text>
</comment>
<evidence type="ECO:0000259" key="15">
    <source>
        <dbReference type="Pfam" id="PF07732"/>
    </source>
</evidence>
<dbReference type="Gene3D" id="2.60.40.420">
    <property type="entry name" value="Cupredoxins - blue copper proteins"/>
    <property type="match status" value="3"/>
</dbReference>
<dbReference type="GO" id="GO:0016491">
    <property type="term" value="F:oxidoreductase activity"/>
    <property type="evidence" value="ECO:0007669"/>
    <property type="project" value="InterPro"/>
</dbReference>
<dbReference type="InterPro" id="IPR000933">
    <property type="entry name" value="Glyco_hydro_29"/>
</dbReference>
<dbReference type="CDD" id="cd13884">
    <property type="entry name" value="CuRO_2_tcLCC_insect_like"/>
    <property type="match status" value="1"/>
</dbReference>
<dbReference type="SUPFAM" id="SSF51445">
    <property type="entry name" value="(Trans)glycosidases"/>
    <property type="match status" value="1"/>
</dbReference>
<feature type="domain" description="Alpha-L-fucosidase C-terminal" evidence="16">
    <location>
        <begin position="369"/>
        <end position="450"/>
    </location>
</feature>
<evidence type="ECO:0000256" key="6">
    <source>
        <dbReference type="ARBA" id="ARBA00022729"/>
    </source>
</evidence>
<evidence type="ECO:0000256" key="1">
    <source>
        <dbReference type="ARBA" id="ARBA00004071"/>
    </source>
</evidence>
<proteinExistence type="inferred from homology"/>
<evidence type="ECO:0000256" key="5">
    <source>
        <dbReference type="ARBA" id="ARBA00022723"/>
    </source>
</evidence>
<dbReference type="InterPro" id="IPR008972">
    <property type="entry name" value="Cupredoxin"/>
</dbReference>
<dbReference type="InParanoid" id="K1QK28"/>
<feature type="domain" description="Plastocyanin-like" evidence="15">
    <location>
        <begin position="526"/>
        <end position="635"/>
    </location>
</feature>
<dbReference type="InterPro" id="IPR031919">
    <property type="entry name" value="Fucosidase_C"/>
</dbReference>
<dbReference type="GO" id="GO:0005507">
    <property type="term" value="F:copper ion binding"/>
    <property type="evidence" value="ECO:0007669"/>
    <property type="project" value="InterPro"/>
</dbReference>
<dbReference type="InterPro" id="IPR001117">
    <property type="entry name" value="Cu-oxidase_2nd"/>
</dbReference>
<evidence type="ECO:0000256" key="10">
    <source>
        <dbReference type="SAM" id="MobiDB-lite"/>
    </source>
</evidence>
<evidence type="ECO:0000259" key="12">
    <source>
        <dbReference type="Pfam" id="PF00394"/>
    </source>
</evidence>
<dbReference type="Pfam" id="PF07732">
    <property type="entry name" value="Cu-oxidase_3"/>
    <property type="match status" value="1"/>
</dbReference>
<keyword evidence="9" id="KW-0326">Glycosidase</keyword>
<dbReference type="Pfam" id="PF16757">
    <property type="entry name" value="Fucosidase_C"/>
    <property type="match status" value="1"/>
</dbReference>
<dbReference type="InterPro" id="IPR011707">
    <property type="entry name" value="Cu-oxidase-like_N"/>
</dbReference>
<feature type="domain" description="Glycoside hydrolase family 29 N-terminal" evidence="13">
    <location>
        <begin position="21"/>
        <end position="358"/>
    </location>
</feature>
<keyword evidence="6 11" id="KW-0732">Signal</keyword>
<feature type="compositionally biased region" description="Basic and acidic residues" evidence="10">
    <location>
        <begin position="1107"/>
        <end position="1131"/>
    </location>
</feature>
<evidence type="ECO:0000256" key="4">
    <source>
        <dbReference type="ARBA" id="ARBA00012662"/>
    </source>
</evidence>
<dbReference type="FunFam" id="3.20.20.80:FF:000027">
    <property type="entry name" value="Alpha-L-fucosidase"/>
    <property type="match status" value="1"/>
</dbReference>
<evidence type="ECO:0000259" key="13">
    <source>
        <dbReference type="Pfam" id="PF01120"/>
    </source>
</evidence>
<dbReference type="InterPro" id="IPR033138">
    <property type="entry name" value="Cu_oxidase_CS"/>
</dbReference>
<protein>
    <recommendedName>
        <fullName evidence="4">alpha-L-fucosidase</fullName>
        <ecNumber evidence="4">3.2.1.51</ecNumber>
    </recommendedName>
</protein>
<evidence type="ECO:0000256" key="8">
    <source>
        <dbReference type="ARBA" id="ARBA00023180"/>
    </source>
</evidence>
<evidence type="ECO:0000313" key="17">
    <source>
        <dbReference type="EMBL" id="EKC34158.1"/>
    </source>
</evidence>
<dbReference type="InterPro" id="IPR013780">
    <property type="entry name" value="Glyco_hydro_b"/>
</dbReference>
<dbReference type="InterPro" id="IPR057739">
    <property type="entry name" value="Glyco_hydro_29_N"/>
</dbReference>
<keyword evidence="8" id="KW-0325">Glycoprotein</keyword>
<dbReference type="InterPro" id="IPR016286">
    <property type="entry name" value="FUC_metazoa-typ"/>
</dbReference>
<keyword evidence="7" id="KW-0378">Hydrolase</keyword>
<reference evidence="17" key="1">
    <citation type="journal article" date="2012" name="Nature">
        <title>The oyster genome reveals stress adaptation and complexity of shell formation.</title>
        <authorList>
            <person name="Zhang G."/>
            <person name="Fang X."/>
            <person name="Guo X."/>
            <person name="Li L."/>
            <person name="Luo R."/>
            <person name="Xu F."/>
            <person name="Yang P."/>
            <person name="Zhang L."/>
            <person name="Wang X."/>
            <person name="Qi H."/>
            <person name="Xiong Z."/>
            <person name="Que H."/>
            <person name="Xie Y."/>
            <person name="Holland P.W."/>
            <person name="Paps J."/>
            <person name="Zhu Y."/>
            <person name="Wu F."/>
            <person name="Chen Y."/>
            <person name="Wang J."/>
            <person name="Peng C."/>
            <person name="Meng J."/>
            <person name="Yang L."/>
            <person name="Liu J."/>
            <person name="Wen B."/>
            <person name="Zhang N."/>
            <person name="Huang Z."/>
            <person name="Zhu Q."/>
            <person name="Feng Y."/>
            <person name="Mount A."/>
            <person name="Hedgecock D."/>
            <person name="Xu Z."/>
            <person name="Liu Y."/>
            <person name="Domazet-Loso T."/>
            <person name="Du Y."/>
            <person name="Sun X."/>
            <person name="Zhang S."/>
            <person name="Liu B."/>
            <person name="Cheng P."/>
            <person name="Jiang X."/>
            <person name="Li J."/>
            <person name="Fan D."/>
            <person name="Wang W."/>
            <person name="Fu W."/>
            <person name="Wang T."/>
            <person name="Wang B."/>
            <person name="Zhang J."/>
            <person name="Peng Z."/>
            <person name="Li Y."/>
            <person name="Li N."/>
            <person name="Wang J."/>
            <person name="Chen M."/>
            <person name="He Y."/>
            <person name="Tan F."/>
            <person name="Song X."/>
            <person name="Zheng Q."/>
            <person name="Huang R."/>
            <person name="Yang H."/>
            <person name="Du X."/>
            <person name="Chen L."/>
            <person name="Yang M."/>
            <person name="Gaffney P.M."/>
            <person name="Wang S."/>
            <person name="Luo L."/>
            <person name="She Z."/>
            <person name="Ming Y."/>
            <person name="Huang W."/>
            <person name="Zhang S."/>
            <person name="Huang B."/>
            <person name="Zhang Y."/>
            <person name="Qu T."/>
            <person name="Ni P."/>
            <person name="Miao G."/>
            <person name="Wang J."/>
            <person name="Wang Q."/>
            <person name="Steinberg C.E."/>
            <person name="Wang H."/>
            <person name="Li N."/>
            <person name="Qian L."/>
            <person name="Zhang G."/>
            <person name="Li Y."/>
            <person name="Yang H."/>
            <person name="Liu X."/>
            <person name="Wang J."/>
            <person name="Yin Y."/>
            <person name="Wang J."/>
        </authorList>
    </citation>
    <scope>NUCLEOTIDE SEQUENCE [LARGE SCALE GENOMIC DNA]</scope>
    <source>
        <strain evidence="17">05x7-T-G4-1.051#20</strain>
    </source>
</reference>
<gene>
    <name evidence="17" type="ORF">CGI_10007636</name>
</gene>
<evidence type="ECO:0000256" key="9">
    <source>
        <dbReference type="ARBA" id="ARBA00023295"/>
    </source>
</evidence>
<dbReference type="GO" id="GO:0006004">
    <property type="term" value="P:fucose metabolic process"/>
    <property type="evidence" value="ECO:0007669"/>
    <property type="project" value="InterPro"/>
</dbReference>
<dbReference type="EMBL" id="JH815842">
    <property type="protein sequence ID" value="EKC34158.1"/>
    <property type="molecule type" value="Genomic_DNA"/>
</dbReference>
<feature type="region of interest" description="Disordered" evidence="10">
    <location>
        <begin position="1099"/>
        <end position="1131"/>
    </location>
</feature>
<evidence type="ECO:0000259" key="14">
    <source>
        <dbReference type="Pfam" id="PF07731"/>
    </source>
</evidence>
<evidence type="ECO:0000256" key="2">
    <source>
        <dbReference type="ARBA" id="ARBA00007951"/>
    </source>
</evidence>
<dbReference type="PROSITE" id="PS00079">
    <property type="entry name" value="MULTICOPPER_OXIDASE1"/>
    <property type="match status" value="1"/>
</dbReference>
<comment type="function">
    <text evidence="1">Alpha-L-fucosidase is responsible for hydrolyzing the alpha-1,6-linked fucose joined to the reducing-end N-acetylglucosamine of the carbohydrate moieties of glycoproteins.</text>
</comment>
<feature type="signal peptide" evidence="11">
    <location>
        <begin position="1"/>
        <end position="25"/>
    </location>
</feature>
<dbReference type="GO" id="GO:0005764">
    <property type="term" value="C:lysosome"/>
    <property type="evidence" value="ECO:0007669"/>
    <property type="project" value="TreeGrafter"/>
</dbReference>
<evidence type="ECO:0000256" key="11">
    <source>
        <dbReference type="SAM" id="SignalP"/>
    </source>
</evidence>
<dbReference type="Pfam" id="PF00394">
    <property type="entry name" value="Cu-oxidase"/>
    <property type="match status" value="1"/>
</dbReference>
<comment type="similarity">
    <text evidence="2">Belongs to the glycosyl hydrolase 29 family.</text>
</comment>
<dbReference type="EC" id="3.2.1.51" evidence="4"/>
<evidence type="ECO:0000256" key="3">
    <source>
        <dbReference type="ARBA" id="ARBA00010609"/>
    </source>
</evidence>
<dbReference type="Pfam" id="PF07731">
    <property type="entry name" value="Cu-oxidase_2"/>
    <property type="match status" value="1"/>
</dbReference>
<dbReference type="SUPFAM" id="SSF49503">
    <property type="entry name" value="Cupredoxins"/>
    <property type="match status" value="3"/>
</dbReference>
<dbReference type="CDD" id="cd13905">
    <property type="entry name" value="CuRO_3_tcLLC2_insect_like"/>
    <property type="match status" value="1"/>
</dbReference>
<dbReference type="AlphaFoldDB" id="K1QK28"/>
<dbReference type="InterPro" id="IPR017853">
    <property type="entry name" value="GH"/>
</dbReference>
<dbReference type="PANTHER" id="PTHR10030:SF37">
    <property type="entry name" value="ALPHA-L-FUCOSIDASE-RELATED"/>
    <property type="match status" value="1"/>
</dbReference>
<dbReference type="Gene3D" id="2.60.40.1180">
    <property type="entry name" value="Golgi alpha-mannosidase II"/>
    <property type="match status" value="1"/>
</dbReference>
<feature type="domain" description="Plastocyanin-like" evidence="12">
    <location>
        <begin position="650"/>
        <end position="824"/>
    </location>
</feature>
<evidence type="ECO:0000259" key="16">
    <source>
        <dbReference type="Pfam" id="PF16757"/>
    </source>
</evidence>
<dbReference type="Pfam" id="PF01120">
    <property type="entry name" value="Alpha_L_fucos"/>
    <property type="match status" value="1"/>
</dbReference>
<name>K1QK28_MAGGI</name>
<dbReference type="SMART" id="SM00812">
    <property type="entry name" value="Alpha_L_fucos"/>
    <property type="match status" value="1"/>
</dbReference>
<dbReference type="CDD" id="cd13858">
    <property type="entry name" value="CuRO_1_tcLCC2_insect_like"/>
    <property type="match status" value="1"/>
</dbReference>
<dbReference type="PRINTS" id="PR00741">
    <property type="entry name" value="GLHYDRLASE29"/>
</dbReference>
<dbReference type="InterPro" id="IPR011706">
    <property type="entry name" value="Cu-oxidase_C"/>
</dbReference>
<dbReference type="PANTHER" id="PTHR10030">
    <property type="entry name" value="ALPHA-L-FUCOSIDASE"/>
    <property type="match status" value="1"/>
</dbReference>
<feature type="domain" description="Plastocyanin-like" evidence="14">
    <location>
        <begin position="871"/>
        <end position="1023"/>
    </location>
</feature>
<accession>K1QK28</accession>
<sequence>MSKSALKISFLLCLLCIFVVTLTESQKYKPTWESIDSRPIPEWYDDAKIGMFITWGVYSVPSMSSEWFWWFWKGQPQSYIVDFMKKYYPPKWTYADFAKDFRAEFYNPKKWRDIIVSSGAKYIVFTSKHSDGYSLYPTNVTYQWNSRDVGAKRDLIGDLQVALKGSGVRFGLYHAMIEWFNPIWLADQRNNLTTQHYVKDYIFPQLREIINTYKPDMLWNDAGWLAPSWYWNATVFLAWLYNESPVKDYILTNDRWGSDCFCKHGGVWTCSDRFHPGHVMPHKWVNAMTIDKGSWGYRRNADLRDFYTIEELLKEVIYTISFGGNILINVGPTSWGTLAPIYEERFGQLGSWLKVNGEAIYKTTPWIHQNDTLSNRVWYTASKKDKSTIYSLLLDWPVDNEVTLGALKDIPVSNVTLLGSEAVMKFSQESVGLRVVFPYLNIRQMPCLLCNVVRRSPSCSGNVCEFKWTIDYKFTMMWYNKTSEETEYQPIVQDSTGFVKRRSTTKDCKETHTVVTLSEFKELVSTADGDYRMVYAINGQIPGPEIVVTEGDMVSVRVHNRLKTEGVAFHWHGILQRGTPWMDGASMISQCPIMPGQVFEYRFIAEPVGTHWYHAHTGTMRNDGLSGAFIVLPKQPLSPQQYHGEFFAVIQDWTKRSAAETTEAYRGKLFGLEDYAGPCKSAQYMSDGVANIFYLNVGLVNGRGRRYTDENSINSEKVYIPLETFTVQPMKTYRFSFINAGFAHPFHISFENHDISVVALDGSDVEDQKCDAVVISPGESVDIKLTANRPPNNYNILFKTMPMYSFQGIFQKPRLTRAVLNYEGVNQLIIPLSVPRFCTVTNPCHVLNSLYGVQLLLNFIRQSNPNNQGTTSCMQQSCQGAGSCRCTHTVKLGLNNVVQLVLFSFSKGLKETHPVHLHGHQFHVVKVGYPKYDVATGIAITPNQDIQCLDDHCTKATWTVPSWHNGVPDLNLENPPIKDTVTIPWGGYVIVRFFANNPGFWLLHSHLGYHQSQGMALVLQEGDTEDIVHTPPNFPTCGSFQITKEQIEKVISDHEKILKAREAGKVFGRPDLDDFVSETIDKKSSTGLITAIYDDKSKTSENSLTSDAHDHPNATKSPRPEKNDPFSLDDR</sequence>